<reference evidence="2 3" key="1">
    <citation type="journal article" date="2018" name="PLoS Genet.">
        <title>Population sequencing reveals clonal diversity and ancestral inbreeding in the grapevine cultivar Chardonnay.</title>
        <authorList>
            <person name="Roach M.J."/>
            <person name="Johnson D.L."/>
            <person name="Bohlmann J."/>
            <person name="van Vuuren H.J."/>
            <person name="Jones S.J."/>
            <person name="Pretorius I.S."/>
            <person name="Schmidt S.A."/>
            <person name="Borneman A.R."/>
        </authorList>
    </citation>
    <scope>NUCLEOTIDE SEQUENCE [LARGE SCALE GENOMIC DNA]</scope>
    <source>
        <strain evidence="3">cv. Chardonnay</strain>
        <tissue evidence="2">Leaf</tissue>
    </source>
</reference>
<dbReference type="InterPro" id="IPR000157">
    <property type="entry name" value="TIR_dom"/>
</dbReference>
<proteinExistence type="predicted"/>
<dbReference type="Pfam" id="PF01582">
    <property type="entry name" value="TIR"/>
    <property type="match status" value="1"/>
</dbReference>
<feature type="domain" description="TIR" evidence="1">
    <location>
        <begin position="1"/>
        <end position="164"/>
    </location>
</feature>
<sequence length="582" mass="65855">MAAHQETSGHMGKTPAKASLTIFIELCVKEESTLVIDDQLGRGQEISPALVKAVEESRFSIIIFSENNASSTWCLEELIKIIDCTKTGCFAEAFAKHEEVYKEQMEKVIKWREALTEAAKISGWDSRDGYILLKAGWNGFPHKGNGFTIMCSKLKKFPEVQGCMKHLSELSLEGTGIKGLPLSIEYLTRLVLLNLRNCQNLEASRGLGKYVEFVELFLDGTAIKELPSSIQHLSGLVLLNLRECKSLAILPQHLYIEIPSNSYSIWFLKTRQFARGFGEPTRFREAQSSRNCYKRAATLYFLLENLEVLSFKGCKGLEFKPRNSLLFFQLLPAEIPHSGGLQLPSFSGLRSLRKSERKQFCYSTCKPHQLSQLKGLRLGYCKRLQSLPELPSSIEEIDAHDCTGSGKHFVSIKCLYRSKECGGLRFTFSNCFRLSENESSNFVAATLREMQSLANKLPRFQFPIQVKLVTFLLPSIQNTGNSSDKGRKLIKSDHMWLGYKPISRIGIGHANWLNKLSQIQASFQVYGPSYEVKKCGVHLLYEQDEKEDNQPEFQCSTTDENSSFFTIKDYSELTPLLFTILI</sequence>
<dbReference type="GO" id="GO:0006952">
    <property type="term" value="P:defense response"/>
    <property type="evidence" value="ECO:0007669"/>
    <property type="project" value="InterPro"/>
</dbReference>
<dbReference type="PANTHER" id="PTHR11017:SF573">
    <property type="entry name" value="ADP-RIBOSYL CYCLASE_CYCLIC ADP-RIBOSE HYDROLASE"/>
    <property type="match status" value="1"/>
</dbReference>
<gene>
    <name evidence="2" type="primary">TIR_5</name>
    <name evidence="2" type="ORF">CK203_030478</name>
</gene>
<dbReference type="GO" id="GO:0007165">
    <property type="term" value="P:signal transduction"/>
    <property type="evidence" value="ECO:0007669"/>
    <property type="project" value="InterPro"/>
</dbReference>
<dbReference type="SMART" id="SM00255">
    <property type="entry name" value="TIR"/>
    <property type="match status" value="1"/>
</dbReference>
<dbReference type="Gene3D" id="3.40.50.10140">
    <property type="entry name" value="Toll/interleukin-1 receptor homology (TIR) domain"/>
    <property type="match status" value="2"/>
</dbReference>
<dbReference type="EMBL" id="QGNW01000048">
    <property type="protein sequence ID" value="RVX07098.1"/>
    <property type="molecule type" value="Genomic_DNA"/>
</dbReference>
<protein>
    <submittedName>
        <fullName evidence="2">Toll/interleukin-1 receptor-like protein</fullName>
    </submittedName>
</protein>
<dbReference type="AlphaFoldDB" id="A0A438JDS2"/>
<dbReference type="Gene3D" id="3.80.10.10">
    <property type="entry name" value="Ribonuclease Inhibitor"/>
    <property type="match status" value="1"/>
</dbReference>
<dbReference type="InterPro" id="IPR035897">
    <property type="entry name" value="Toll_tir_struct_dom_sf"/>
</dbReference>
<evidence type="ECO:0000313" key="2">
    <source>
        <dbReference type="EMBL" id="RVX07098.1"/>
    </source>
</evidence>
<dbReference type="Proteomes" id="UP000288805">
    <property type="component" value="Unassembled WGS sequence"/>
</dbReference>
<dbReference type="InterPro" id="IPR032675">
    <property type="entry name" value="LRR_dom_sf"/>
</dbReference>
<organism evidence="2 3">
    <name type="scientific">Vitis vinifera</name>
    <name type="common">Grape</name>
    <dbReference type="NCBI Taxonomy" id="29760"/>
    <lineage>
        <taxon>Eukaryota</taxon>
        <taxon>Viridiplantae</taxon>
        <taxon>Streptophyta</taxon>
        <taxon>Embryophyta</taxon>
        <taxon>Tracheophyta</taxon>
        <taxon>Spermatophyta</taxon>
        <taxon>Magnoliopsida</taxon>
        <taxon>eudicotyledons</taxon>
        <taxon>Gunneridae</taxon>
        <taxon>Pentapetalae</taxon>
        <taxon>rosids</taxon>
        <taxon>Vitales</taxon>
        <taxon>Vitaceae</taxon>
        <taxon>Viteae</taxon>
        <taxon>Vitis</taxon>
    </lineage>
</organism>
<accession>A0A438JDS2</accession>
<name>A0A438JDS2_VITVI</name>
<comment type="caution">
    <text evidence="2">The sequence shown here is derived from an EMBL/GenBank/DDBJ whole genome shotgun (WGS) entry which is preliminary data.</text>
</comment>
<evidence type="ECO:0000313" key="3">
    <source>
        <dbReference type="Proteomes" id="UP000288805"/>
    </source>
</evidence>
<dbReference type="SUPFAM" id="SSF52058">
    <property type="entry name" value="L domain-like"/>
    <property type="match status" value="1"/>
</dbReference>
<keyword evidence="2" id="KW-0675">Receptor</keyword>
<dbReference type="PANTHER" id="PTHR11017">
    <property type="entry name" value="LEUCINE-RICH REPEAT-CONTAINING PROTEIN"/>
    <property type="match status" value="1"/>
</dbReference>
<evidence type="ECO:0000259" key="1">
    <source>
        <dbReference type="PROSITE" id="PS50104"/>
    </source>
</evidence>
<dbReference type="PROSITE" id="PS50104">
    <property type="entry name" value="TIR"/>
    <property type="match status" value="1"/>
</dbReference>
<dbReference type="SUPFAM" id="SSF52200">
    <property type="entry name" value="Toll/Interleukin receptor TIR domain"/>
    <property type="match status" value="1"/>
</dbReference>
<dbReference type="InterPro" id="IPR044974">
    <property type="entry name" value="Disease_R_plants"/>
</dbReference>